<sequence>MTQVDSGPGAAPELKDEHKSKSPVSVGQAPSPEEGEGDSATDGFEADTNENSVDVTPGHDTNDPPPSATEESKSESAVPLAFGSETSTKNPKTFCRNSSSFLRVSDLDLPSPDETTTTPYSKETPTGSADGDEEEEEDQLSHFHHPSADPPPGMDKDDKEKFIAIGSHDGVPTPIAPIAMQKLAAFGLETALNQDMWNPDRKTQKLIKKADPEQDWIPHTFSPGPLSVGESCNFHDKEVFVWTGTFSHDYYGCELPAIRVSGTVNMSAEYLVNLLLDSSRVKEYNRLMIERTDVHVFVNDLYNESNNSESNPFGPCVTKFTRATSKPPLVNRLMIFNNLCHAKKLPDDSGYLVCNRAIYNSKQPEVEPVNVINSEVLLGVNLIRHLRDKEGQILTNKCVMTNVNHMRSPKIPMMIAKKIGTNAATGYLNDFRGAAERLAAQKG</sequence>
<dbReference type="Proteomes" id="UP001295423">
    <property type="component" value="Unassembled WGS sequence"/>
</dbReference>
<evidence type="ECO:0000256" key="1">
    <source>
        <dbReference type="SAM" id="MobiDB-lite"/>
    </source>
</evidence>
<dbReference type="Gene3D" id="3.30.530.20">
    <property type="match status" value="1"/>
</dbReference>
<organism evidence="2 3">
    <name type="scientific">Cylindrotheca closterium</name>
    <dbReference type="NCBI Taxonomy" id="2856"/>
    <lineage>
        <taxon>Eukaryota</taxon>
        <taxon>Sar</taxon>
        <taxon>Stramenopiles</taxon>
        <taxon>Ochrophyta</taxon>
        <taxon>Bacillariophyta</taxon>
        <taxon>Bacillariophyceae</taxon>
        <taxon>Bacillariophycidae</taxon>
        <taxon>Bacillariales</taxon>
        <taxon>Bacillariaceae</taxon>
        <taxon>Cylindrotheca</taxon>
    </lineage>
</organism>
<feature type="compositionally biased region" description="Acidic residues" evidence="1">
    <location>
        <begin position="33"/>
        <end position="48"/>
    </location>
</feature>
<reference evidence="2" key="1">
    <citation type="submission" date="2023-08" db="EMBL/GenBank/DDBJ databases">
        <authorList>
            <person name="Audoor S."/>
            <person name="Bilcke G."/>
        </authorList>
    </citation>
    <scope>NUCLEOTIDE SEQUENCE</scope>
</reference>
<dbReference type="AlphaFoldDB" id="A0AAD2FYW8"/>
<accession>A0AAD2FYW8</accession>
<comment type="caution">
    <text evidence="2">The sequence shown here is derived from an EMBL/GenBank/DDBJ whole genome shotgun (WGS) entry which is preliminary data.</text>
</comment>
<evidence type="ECO:0008006" key="4">
    <source>
        <dbReference type="Google" id="ProtNLM"/>
    </source>
</evidence>
<protein>
    <recommendedName>
        <fullName evidence="4">START domain-containing protein</fullName>
    </recommendedName>
</protein>
<keyword evidence="3" id="KW-1185">Reference proteome</keyword>
<name>A0AAD2FYW8_9STRA</name>
<dbReference type="EMBL" id="CAKOGP040001958">
    <property type="protein sequence ID" value="CAJ1957809.1"/>
    <property type="molecule type" value="Genomic_DNA"/>
</dbReference>
<feature type="compositionally biased region" description="Low complexity" evidence="1">
    <location>
        <begin position="114"/>
        <end position="126"/>
    </location>
</feature>
<dbReference type="InterPro" id="IPR023393">
    <property type="entry name" value="START-like_dom_sf"/>
</dbReference>
<feature type="region of interest" description="Disordered" evidence="1">
    <location>
        <begin position="1"/>
        <end position="159"/>
    </location>
</feature>
<gene>
    <name evidence="2" type="ORF">CYCCA115_LOCUS16886</name>
</gene>
<feature type="compositionally biased region" description="Polar residues" evidence="1">
    <location>
        <begin position="84"/>
        <end position="102"/>
    </location>
</feature>
<evidence type="ECO:0000313" key="2">
    <source>
        <dbReference type="EMBL" id="CAJ1957809.1"/>
    </source>
</evidence>
<dbReference type="SUPFAM" id="SSF55961">
    <property type="entry name" value="Bet v1-like"/>
    <property type="match status" value="1"/>
</dbReference>
<evidence type="ECO:0000313" key="3">
    <source>
        <dbReference type="Proteomes" id="UP001295423"/>
    </source>
</evidence>
<proteinExistence type="predicted"/>